<sequence>KRGECHRAKLYGELAIMVVSDKKSQDKILDLFNEMYEDVNFIAVIGR</sequence>
<dbReference type="EMBL" id="MK072315">
    <property type="protein sequence ID" value="AYV81883.1"/>
    <property type="molecule type" value="Genomic_DNA"/>
</dbReference>
<gene>
    <name evidence="1" type="ORF">Harvfovirus73_1</name>
</gene>
<protein>
    <submittedName>
        <fullName evidence="1">Uncharacterized protein</fullName>
    </submittedName>
</protein>
<feature type="non-terminal residue" evidence="1">
    <location>
        <position position="1"/>
    </location>
</feature>
<name>A0A3G5A7S8_9VIRU</name>
<evidence type="ECO:0000313" key="1">
    <source>
        <dbReference type="EMBL" id="AYV81883.1"/>
    </source>
</evidence>
<organism evidence="1">
    <name type="scientific">Harvfovirus sp</name>
    <dbReference type="NCBI Taxonomy" id="2487768"/>
    <lineage>
        <taxon>Viruses</taxon>
        <taxon>Varidnaviria</taxon>
        <taxon>Bamfordvirae</taxon>
        <taxon>Nucleocytoviricota</taxon>
        <taxon>Megaviricetes</taxon>
        <taxon>Imitervirales</taxon>
        <taxon>Mimiviridae</taxon>
        <taxon>Klosneuvirinae</taxon>
    </lineage>
</organism>
<reference evidence="1" key="1">
    <citation type="submission" date="2018-10" db="EMBL/GenBank/DDBJ databases">
        <title>Hidden diversity of soil giant viruses.</title>
        <authorList>
            <person name="Schulz F."/>
            <person name="Alteio L."/>
            <person name="Goudeau D."/>
            <person name="Ryan E.M."/>
            <person name="Malmstrom R.R."/>
            <person name="Blanchard J."/>
            <person name="Woyke T."/>
        </authorList>
    </citation>
    <scope>NUCLEOTIDE SEQUENCE</scope>
    <source>
        <strain evidence="1">HAV1</strain>
    </source>
</reference>
<proteinExistence type="predicted"/>
<accession>A0A3G5A7S8</accession>